<reference evidence="16 17" key="1">
    <citation type="submission" date="2013-12" db="EMBL/GenBank/DDBJ databases">
        <authorList>
            <consortium name="DOE Joint Genome Institute"/>
            <person name="Muyzer G."/>
            <person name="Huntemann M."/>
            <person name="Han J."/>
            <person name="Chen A."/>
            <person name="Kyrpides N."/>
            <person name="Mavromatis K."/>
            <person name="Markowitz V."/>
            <person name="Palaniappan K."/>
            <person name="Ivanova N."/>
            <person name="Schaumberg A."/>
            <person name="Pati A."/>
            <person name="Liolios K."/>
            <person name="Nordberg H.P."/>
            <person name="Cantor M.N."/>
            <person name="Hua S.X."/>
            <person name="Woyke T."/>
        </authorList>
    </citation>
    <scope>NUCLEOTIDE SEQUENCE [LARGE SCALE GENOMIC DNA]</scope>
    <source>
        <strain evidence="16 17">ARh 1</strain>
    </source>
</reference>
<evidence type="ECO:0000256" key="11">
    <source>
        <dbReference type="ARBA" id="ARBA00022985"/>
    </source>
</evidence>
<gene>
    <name evidence="15" type="primary">kdkA</name>
    <name evidence="16" type="ORF">THITH_02440</name>
</gene>
<dbReference type="SUPFAM" id="SSF56112">
    <property type="entry name" value="Protein kinase-like (PK-like)"/>
    <property type="match status" value="1"/>
</dbReference>
<evidence type="ECO:0000256" key="7">
    <source>
        <dbReference type="ARBA" id="ARBA00022679"/>
    </source>
</evidence>
<dbReference type="InterPro" id="IPR022826">
    <property type="entry name" value="KDO_kinase"/>
</dbReference>
<comment type="catalytic activity">
    <reaction evidence="14 15">
        <text>an alpha-Kdo-(2-&gt;6)-lipid IVA + ATP = a 4-O-phospho-alpha-Kdo-(2-&gt;6)-lipid IVA + ADP + H(+)</text>
        <dbReference type="Rhea" id="RHEA:74271"/>
        <dbReference type="ChEBI" id="CHEBI:15378"/>
        <dbReference type="ChEBI" id="CHEBI:30616"/>
        <dbReference type="ChEBI" id="CHEBI:176428"/>
        <dbReference type="ChEBI" id="CHEBI:193140"/>
        <dbReference type="ChEBI" id="CHEBI:456216"/>
        <dbReference type="EC" id="2.7.1.166"/>
    </reaction>
</comment>
<evidence type="ECO:0000256" key="9">
    <source>
        <dbReference type="ARBA" id="ARBA00022777"/>
    </source>
</evidence>
<comment type="pathway">
    <text evidence="2 15">Bacterial outer membrane biogenesis; LPS core biosynthesis.</text>
</comment>
<dbReference type="KEGG" id="tti:THITH_02440"/>
<feature type="active site" evidence="15">
    <location>
        <position position="169"/>
    </location>
</feature>
<comment type="function">
    <text evidence="15">Catalyzes the ATP-dependent phosphorylation of the 3-deoxy-D-manno-octulosonic acid (Kdo) residue in Kdo-lipid IV(A) at the 4-OH position.</text>
</comment>
<evidence type="ECO:0000256" key="14">
    <source>
        <dbReference type="ARBA" id="ARBA00034417"/>
    </source>
</evidence>
<dbReference type="GO" id="GO:0016301">
    <property type="term" value="F:kinase activity"/>
    <property type="evidence" value="ECO:0007669"/>
    <property type="project" value="UniProtKB-KW"/>
</dbReference>
<dbReference type="GO" id="GO:0005524">
    <property type="term" value="F:ATP binding"/>
    <property type="evidence" value="ECO:0007669"/>
    <property type="project" value="UniProtKB-UniRule"/>
</dbReference>
<protein>
    <recommendedName>
        <fullName evidence="13 15">3-deoxy-D-manno-octulosonic acid kinase</fullName>
        <shortName evidence="15">Kdo kinase</shortName>
        <ecNumber evidence="4 15">2.7.1.166</ecNumber>
    </recommendedName>
</protein>
<dbReference type="STRING" id="713585.THITH_02440"/>
<dbReference type="HOGENOM" id="CLU_094226_0_0_6"/>
<keyword evidence="5 15" id="KW-1003">Cell membrane</keyword>
<keyword evidence="9 15" id="KW-0418">Kinase</keyword>
<evidence type="ECO:0000256" key="12">
    <source>
        <dbReference type="ARBA" id="ARBA00023136"/>
    </source>
</evidence>
<evidence type="ECO:0000256" key="15">
    <source>
        <dbReference type="HAMAP-Rule" id="MF_00521"/>
    </source>
</evidence>
<evidence type="ECO:0000256" key="2">
    <source>
        <dbReference type="ARBA" id="ARBA00004713"/>
    </source>
</evidence>
<dbReference type="Proteomes" id="UP000005289">
    <property type="component" value="Chromosome"/>
</dbReference>
<dbReference type="EMBL" id="CP007029">
    <property type="protein sequence ID" value="AHE97318.1"/>
    <property type="molecule type" value="Genomic_DNA"/>
</dbReference>
<evidence type="ECO:0000313" key="17">
    <source>
        <dbReference type="Proteomes" id="UP000005289"/>
    </source>
</evidence>
<dbReference type="Gene3D" id="1.10.510.10">
    <property type="entry name" value="Transferase(Phosphotransferase) domain 1"/>
    <property type="match status" value="1"/>
</dbReference>
<evidence type="ECO:0000313" key="16">
    <source>
        <dbReference type="EMBL" id="AHE97318.1"/>
    </source>
</evidence>
<dbReference type="InterPro" id="IPR011009">
    <property type="entry name" value="Kinase-like_dom_sf"/>
</dbReference>
<keyword evidence="6 15" id="KW-0997">Cell inner membrane</keyword>
<organism evidence="16 17">
    <name type="scientific">Thioalkalivibrio paradoxus ARh 1</name>
    <dbReference type="NCBI Taxonomy" id="713585"/>
    <lineage>
        <taxon>Bacteria</taxon>
        <taxon>Pseudomonadati</taxon>
        <taxon>Pseudomonadota</taxon>
        <taxon>Gammaproteobacteria</taxon>
        <taxon>Chromatiales</taxon>
        <taxon>Ectothiorhodospiraceae</taxon>
        <taxon>Thioalkalivibrio</taxon>
    </lineage>
</organism>
<name>W0DK05_9GAMM</name>
<accession>W0DK05</accession>
<proteinExistence type="inferred from homology"/>
<evidence type="ECO:0000256" key="5">
    <source>
        <dbReference type="ARBA" id="ARBA00022475"/>
    </source>
</evidence>
<evidence type="ECO:0000256" key="8">
    <source>
        <dbReference type="ARBA" id="ARBA00022741"/>
    </source>
</evidence>
<keyword evidence="12 15" id="KW-0472">Membrane</keyword>
<dbReference type="GO" id="GO:0009244">
    <property type="term" value="P:lipopolysaccharide core region biosynthetic process"/>
    <property type="evidence" value="ECO:0007669"/>
    <property type="project" value="UniProtKB-UniRule"/>
</dbReference>
<comment type="subcellular location">
    <subcellularLocation>
        <location evidence="1 15">Cell inner membrane</location>
        <topology evidence="1 15">Peripheral membrane protein</topology>
        <orientation evidence="1 15">Cytoplasmic side</orientation>
    </subcellularLocation>
</comment>
<keyword evidence="17" id="KW-1185">Reference proteome</keyword>
<dbReference type="NCBIfam" id="NF002475">
    <property type="entry name" value="PRK01723.1"/>
    <property type="match status" value="1"/>
</dbReference>
<keyword evidence="8 15" id="KW-0547">Nucleotide-binding</keyword>
<evidence type="ECO:0000256" key="4">
    <source>
        <dbReference type="ARBA" id="ARBA00011988"/>
    </source>
</evidence>
<keyword evidence="7 15" id="KW-0808">Transferase</keyword>
<dbReference type="UniPathway" id="UPA00958"/>
<evidence type="ECO:0000256" key="3">
    <source>
        <dbReference type="ARBA" id="ARBA00010327"/>
    </source>
</evidence>
<evidence type="ECO:0000256" key="13">
    <source>
        <dbReference type="ARBA" id="ARBA00029511"/>
    </source>
</evidence>
<evidence type="ECO:0000256" key="1">
    <source>
        <dbReference type="ARBA" id="ARBA00004515"/>
    </source>
</evidence>
<sequence>MQQSGAGYLIHDAALDRPPEPWMFDPAALVEQGWVSARGAMGRGQVLFFDPPIPGNDGQWVLRHYLRGGSVARVLGDRYLWTGLRRSRPWREFLLTAEMRDRGLPVPRPVAARLLRAGAYYRADLITHRIPDAGPLDSRLRAAPVSASIWHRVGACIRQFHDAGYCHADLNSRNILLDVCGRVWLLDWDRGRQRVPGAWREGNLARLRRDLEKRLRLLDRWHYCERDFAVLLAGYRDPGGTPPADAPGG</sequence>
<dbReference type="HAMAP" id="MF_00521">
    <property type="entry name" value="KDO_kinase"/>
    <property type="match status" value="1"/>
</dbReference>
<dbReference type="Pfam" id="PF06293">
    <property type="entry name" value="Kdo"/>
    <property type="match status" value="1"/>
</dbReference>
<keyword evidence="10 15" id="KW-0067">ATP-binding</keyword>
<keyword evidence="11 15" id="KW-0448">Lipopolysaccharide biosynthesis</keyword>
<dbReference type="AlphaFoldDB" id="W0DK05"/>
<evidence type="ECO:0000256" key="6">
    <source>
        <dbReference type="ARBA" id="ARBA00022519"/>
    </source>
</evidence>
<dbReference type="GO" id="GO:0016773">
    <property type="term" value="F:phosphotransferase activity, alcohol group as acceptor"/>
    <property type="evidence" value="ECO:0007669"/>
    <property type="project" value="UniProtKB-UniRule"/>
</dbReference>
<dbReference type="EC" id="2.7.1.166" evidence="4 15"/>
<comment type="similarity">
    <text evidence="3 15">Belongs to the protein kinase superfamily. KdkA/RfaP family.</text>
</comment>
<dbReference type="GO" id="GO:0005886">
    <property type="term" value="C:plasma membrane"/>
    <property type="evidence" value="ECO:0007669"/>
    <property type="project" value="UniProtKB-SubCell"/>
</dbReference>
<evidence type="ECO:0000256" key="10">
    <source>
        <dbReference type="ARBA" id="ARBA00022840"/>
    </source>
</evidence>